<name>A0A2P6N515_9EUKA</name>
<feature type="compositionally biased region" description="Polar residues" evidence="4">
    <location>
        <begin position="431"/>
        <end position="442"/>
    </location>
</feature>
<evidence type="ECO:0000256" key="1">
    <source>
        <dbReference type="ARBA" id="ARBA00022443"/>
    </source>
</evidence>
<dbReference type="OrthoDB" id="2633455at2759"/>
<dbReference type="SMART" id="SM00326">
    <property type="entry name" value="SH3"/>
    <property type="match status" value="2"/>
</dbReference>
<dbReference type="InterPro" id="IPR036028">
    <property type="entry name" value="SH3-like_dom_sf"/>
</dbReference>
<dbReference type="AlphaFoldDB" id="A0A2P6N515"/>
<gene>
    <name evidence="6" type="ORF">PROFUN_13127</name>
</gene>
<dbReference type="STRING" id="1890364.A0A2P6N515"/>
<dbReference type="PANTHER" id="PTHR14167">
    <property type="entry name" value="SH3 DOMAIN-CONTAINING"/>
    <property type="match status" value="1"/>
</dbReference>
<dbReference type="PROSITE" id="PS50002">
    <property type="entry name" value="SH3"/>
    <property type="match status" value="2"/>
</dbReference>
<dbReference type="Pfam" id="PF00018">
    <property type="entry name" value="SH3_1"/>
    <property type="match status" value="1"/>
</dbReference>
<dbReference type="EMBL" id="MDYQ01000199">
    <property type="protein sequence ID" value="PRP79049.1"/>
    <property type="molecule type" value="Genomic_DNA"/>
</dbReference>
<dbReference type="InParanoid" id="A0A2P6N515"/>
<evidence type="ECO:0000313" key="7">
    <source>
        <dbReference type="Proteomes" id="UP000241769"/>
    </source>
</evidence>
<sequence length="558" mass="62611">MMVVATPSRSVEDLKSQCRDPEAIVLFDGNIHVFVSLRWKSTNCIVSVPVGVVENGPLCQFQHIGTFSHLLHYVELSRFRSQTEGWHSQSHLPVSGMDPPWLATVLTIVVPAQIPFFHCKSRGGSEIHESKSDELEFIEDGSLRPSLLQEDLAKVQNKLESLQRQLSAMKLMLATYEGQNNERGAGPVRSQVSILAVDVVKFEELCERIKRALVPNHRLKNNVRASQMKRDNVRSQVFSRMTSIPSSNQSSLEYSRHNSILVAATSQFAVEETFEQAIALFDFNPIEDNSSEMKLFKGETVIVVSVDDDMWWEGITEDGREGFFPRAYVQLLKDRVEDEVEKTIEGKVLYNYSARSEGELDIVLGQIVQILSTDNEEWWEVEYKGMKGYVPRNYLGLLNEEKNGEKNGEEKNGEEKNGEEKNGEKDDKTTPKASVTLPSSSTIRRESRALFDSINQSVSSDQVVSGRVRASTDSAKMVPKPLPSLPIKKIGEGPGFRSSSQGKGDVPDYSNKLFEALNKLESSTPQTLGEDIRRVRKEAEDMKSLYEAALKRAISSIT</sequence>
<evidence type="ECO:0000313" key="6">
    <source>
        <dbReference type="EMBL" id="PRP79049.1"/>
    </source>
</evidence>
<feature type="region of interest" description="Disordered" evidence="4">
    <location>
        <begin position="401"/>
        <end position="443"/>
    </location>
</feature>
<protein>
    <submittedName>
        <fullName evidence="6">SH3 domain-containing protein 19-like</fullName>
    </submittedName>
</protein>
<organism evidence="6 7">
    <name type="scientific">Planoprotostelium fungivorum</name>
    <dbReference type="NCBI Taxonomy" id="1890364"/>
    <lineage>
        <taxon>Eukaryota</taxon>
        <taxon>Amoebozoa</taxon>
        <taxon>Evosea</taxon>
        <taxon>Variosea</taxon>
        <taxon>Cavosteliida</taxon>
        <taxon>Cavosteliaceae</taxon>
        <taxon>Planoprotostelium</taxon>
    </lineage>
</organism>
<evidence type="ECO:0000256" key="2">
    <source>
        <dbReference type="PROSITE-ProRule" id="PRU00192"/>
    </source>
</evidence>
<dbReference type="Pfam" id="PF14604">
    <property type="entry name" value="SH3_9"/>
    <property type="match status" value="1"/>
</dbReference>
<dbReference type="CDD" id="cd00174">
    <property type="entry name" value="SH3"/>
    <property type="match status" value="1"/>
</dbReference>
<dbReference type="InterPro" id="IPR050384">
    <property type="entry name" value="Endophilin_SH3RF"/>
</dbReference>
<proteinExistence type="predicted"/>
<feature type="compositionally biased region" description="Basic and acidic residues" evidence="4">
    <location>
        <begin position="401"/>
        <end position="430"/>
    </location>
</feature>
<keyword evidence="1 2" id="KW-0728">SH3 domain</keyword>
<feature type="region of interest" description="Disordered" evidence="4">
    <location>
        <begin position="470"/>
        <end position="509"/>
    </location>
</feature>
<evidence type="ECO:0000259" key="5">
    <source>
        <dbReference type="PROSITE" id="PS50002"/>
    </source>
</evidence>
<accession>A0A2P6N515</accession>
<evidence type="ECO:0000256" key="4">
    <source>
        <dbReference type="SAM" id="MobiDB-lite"/>
    </source>
</evidence>
<dbReference type="InterPro" id="IPR001452">
    <property type="entry name" value="SH3_domain"/>
</dbReference>
<feature type="coiled-coil region" evidence="3">
    <location>
        <begin position="152"/>
        <end position="179"/>
    </location>
</feature>
<dbReference type="Proteomes" id="UP000241769">
    <property type="component" value="Unassembled WGS sequence"/>
</dbReference>
<keyword evidence="3" id="KW-0175">Coiled coil</keyword>
<evidence type="ECO:0000256" key="3">
    <source>
        <dbReference type="SAM" id="Coils"/>
    </source>
</evidence>
<reference evidence="6 7" key="1">
    <citation type="journal article" date="2018" name="Genome Biol. Evol.">
        <title>Multiple Roots of Fruiting Body Formation in Amoebozoa.</title>
        <authorList>
            <person name="Hillmann F."/>
            <person name="Forbes G."/>
            <person name="Novohradska S."/>
            <person name="Ferling I."/>
            <person name="Riege K."/>
            <person name="Groth M."/>
            <person name="Westermann M."/>
            <person name="Marz M."/>
            <person name="Spaller T."/>
            <person name="Winckler T."/>
            <person name="Schaap P."/>
            <person name="Glockner G."/>
        </authorList>
    </citation>
    <scope>NUCLEOTIDE SEQUENCE [LARGE SCALE GENOMIC DNA]</scope>
    <source>
        <strain evidence="6 7">Jena</strain>
    </source>
</reference>
<comment type="caution">
    <text evidence="6">The sequence shown here is derived from an EMBL/GenBank/DDBJ whole genome shotgun (WGS) entry which is preliminary data.</text>
</comment>
<feature type="domain" description="SH3" evidence="5">
    <location>
        <begin position="341"/>
        <end position="400"/>
    </location>
</feature>
<dbReference type="Gene3D" id="2.30.30.40">
    <property type="entry name" value="SH3 Domains"/>
    <property type="match status" value="2"/>
</dbReference>
<feature type="domain" description="SH3" evidence="5">
    <location>
        <begin position="272"/>
        <end position="334"/>
    </location>
</feature>
<keyword evidence="7" id="KW-1185">Reference proteome</keyword>
<dbReference type="SUPFAM" id="SSF50044">
    <property type="entry name" value="SH3-domain"/>
    <property type="match status" value="2"/>
</dbReference>